<dbReference type="InterPro" id="IPR055768">
    <property type="entry name" value="DUF7344"/>
</dbReference>
<keyword evidence="3" id="KW-1185">Reference proteome</keyword>
<feature type="domain" description="DUF7344" evidence="1">
    <location>
        <begin position="23"/>
        <end position="94"/>
    </location>
</feature>
<evidence type="ECO:0000313" key="3">
    <source>
        <dbReference type="Proteomes" id="UP000011602"/>
    </source>
</evidence>
<dbReference type="Proteomes" id="UP000011602">
    <property type="component" value="Unassembled WGS sequence"/>
</dbReference>
<sequence length="110" mass="12480">MTKCQIVDGAEAVRCSCEVDELFRLLADARRRRVVAALQRAETDRIDIETLHRRLAEDGETDDAADYRLDLHHVIVPMLVDAGVADYDDRRGTVHYANCELVSRLLELAE</sequence>
<protein>
    <recommendedName>
        <fullName evidence="1">DUF7344 domain-containing protein</fullName>
    </recommendedName>
</protein>
<dbReference type="RefSeq" id="WP_007258666.1">
    <property type="nucleotide sequence ID" value="NZ_AOHZ01000034.1"/>
</dbReference>
<reference evidence="2 3" key="1">
    <citation type="journal article" date="2014" name="PLoS Genet.">
        <title>Phylogenetically driven sequencing of extremely halophilic archaea reveals strategies for static and dynamic osmo-response.</title>
        <authorList>
            <person name="Becker E.A."/>
            <person name="Seitzer P.M."/>
            <person name="Tritt A."/>
            <person name="Larsen D."/>
            <person name="Krusor M."/>
            <person name="Yao A.I."/>
            <person name="Wu D."/>
            <person name="Madern D."/>
            <person name="Eisen J.A."/>
            <person name="Darling A.E."/>
            <person name="Facciotti M.T."/>
        </authorList>
    </citation>
    <scope>NUCLEOTIDE SEQUENCE [LARGE SCALE GENOMIC DNA]</scope>
    <source>
        <strain evidence="2 3">JCM 12255</strain>
    </source>
</reference>
<evidence type="ECO:0000259" key="1">
    <source>
        <dbReference type="Pfam" id="PF24035"/>
    </source>
</evidence>
<proteinExistence type="predicted"/>
<dbReference type="eggNOG" id="arCOG03828">
    <property type="taxonomic scope" value="Archaea"/>
</dbReference>
<evidence type="ECO:0000313" key="2">
    <source>
        <dbReference type="EMBL" id="ELY58697.1"/>
    </source>
</evidence>
<dbReference type="OrthoDB" id="241828at2157"/>
<dbReference type="Pfam" id="PF24035">
    <property type="entry name" value="DUF7344"/>
    <property type="match status" value="1"/>
</dbReference>
<dbReference type="AlphaFoldDB" id="L9XAN7"/>
<dbReference type="EMBL" id="AOHZ01000034">
    <property type="protein sequence ID" value="ELY58697.1"/>
    <property type="molecule type" value="Genomic_DNA"/>
</dbReference>
<comment type="caution">
    <text evidence="2">The sequence shown here is derived from an EMBL/GenBank/DDBJ whole genome shotgun (WGS) entry which is preliminary data.</text>
</comment>
<gene>
    <name evidence="2" type="ORF">C493_06822</name>
</gene>
<name>L9XAN7_9EURY</name>
<accession>L9XAN7</accession>
<organism evidence="2 3">
    <name type="scientific">Natronolimnohabitans innermongolicus JCM 12255</name>
    <dbReference type="NCBI Taxonomy" id="1227499"/>
    <lineage>
        <taxon>Archaea</taxon>
        <taxon>Methanobacteriati</taxon>
        <taxon>Methanobacteriota</taxon>
        <taxon>Stenosarchaea group</taxon>
        <taxon>Halobacteria</taxon>
        <taxon>Halobacteriales</taxon>
        <taxon>Natrialbaceae</taxon>
        <taxon>Natronolimnohabitans</taxon>
    </lineage>
</organism>
<dbReference type="STRING" id="1227499.C493_06822"/>